<dbReference type="CDD" id="cd15482">
    <property type="entry name" value="Sialidase_non-viral"/>
    <property type="match status" value="1"/>
</dbReference>
<dbReference type="AlphaFoldDB" id="A0A365NYI8"/>
<dbReference type="InterPro" id="IPR031778">
    <property type="entry name" value="Sortilin_N"/>
</dbReference>
<dbReference type="SUPFAM" id="SSF110296">
    <property type="entry name" value="Oligoxyloglucan reducing end-specific cellobiohydrolase"/>
    <property type="match status" value="1"/>
</dbReference>
<sequence>MAGKVVNSSFELLGKFGASRQQSASKTATSHIRKTLPTIMKKILHILTIILIPFTVLGQEEYLSRLSILGGVSELGISPSEEIWVATKAGNVYYTKQIGELWHIGPFGSLDPYNFSSGKTFERLNFFSEDTMMISGFIQEGGKQDFVFWSGNHGKTWEKVIFGKSSWIDAAYINDNGKAWMSGNSQLIYYSENYGETWKSFDKAGNENSLRFSTIHFAKDEKTGLFGSFWNVLYKTTDNCQSWEKLPTPLSQGKYQRLSKEDRPDIRKIRVFGNYYIINQQGRVFITKSNSIDWLYLPNVADFEITENENLYTINQDLSISLYNSDFYKTWQSEKTVENNPRAIGVRNNNLFVLTFESIYKINSIDFTVSQLFTNEIPIQEPYLKLQFEGEEYGFENKDILHFDKKKKAWYHFMNVDFSIANASLFDSKIVLADRSLNNQYNFDPKEKSVNKYSLPESLFSNLLVKELHFENGSQGCFHSNNSLRSYIKKGDKFVVDKKTKSSKYLSRAISEINADKIEQIIEIIDKSRFEKVSLIDLKITDSEIKEFKKFIDKEEQRIKKSGIDRFDFDNLYSFPGENTDFNFYKSIADSLFTLSEEEINNAFWQAYGNWSTTTDWRRIIFVFQNGKKLIIENSDDKPNYLYTPWIVDFEGLKFRTNSILFGQQIDEITNGHFFKEIARDKNYAIFKIAEYMYRKKLNEK</sequence>
<proteinExistence type="predicted"/>
<dbReference type="Pfam" id="PF15902">
    <property type="entry name" value="Sortilin-Vps10"/>
    <property type="match status" value="1"/>
</dbReference>
<reference evidence="3 4" key="1">
    <citation type="submission" date="2018-06" db="EMBL/GenBank/DDBJ databases">
        <title>Flavobacterium tibetense sp. nov., isolated from a wetland YonghuCo on Tibetan Plateau.</title>
        <authorList>
            <person name="Xing P."/>
            <person name="Phurbu D."/>
            <person name="Lu H."/>
        </authorList>
    </citation>
    <scope>NUCLEOTIDE SEQUENCE [LARGE SCALE GENOMIC DNA]</scope>
    <source>
        <strain evidence="3 4">YH5</strain>
    </source>
</reference>
<comment type="caution">
    <text evidence="3">The sequence shown here is derived from an EMBL/GenBank/DDBJ whole genome shotgun (WGS) entry which is preliminary data.</text>
</comment>
<keyword evidence="4" id="KW-1185">Reference proteome</keyword>
<evidence type="ECO:0000313" key="3">
    <source>
        <dbReference type="EMBL" id="RBA27306.1"/>
    </source>
</evidence>
<dbReference type="Gene3D" id="2.130.10.10">
    <property type="entry name" value="YVTN repeat-like/Quinoprotein amine dehydrogenase"/>
    <property type="match status" value="1"/>
</dbReference>
<evidence type="ECO:0000313" key="4">
    <source>
        <dbReference type="Proteomes" id="UP000253319"/>
    </source>
</evidence>
<dbReference type="InterPro" id="IPR015943">
    <property type="entry name" value="WD40/YVTN_repeat-like_dom_sf"/>
</dbReference>
<keyword evidence="1" id="KW-0677">Repeat</keyword>
<dbReference type="Proteomes" id="UP000253319">
    <property type="component" value="Unassembled WGS sequence"/>
</dbReference>
<accession>A0A365NYI8</accession>
<feature type="domain" description="Sortilin N-terminal" evidence="2">
    <location>
        <begin position="147"/>
        <end position="264"/>
    </location>
</feature>
<evidence type="ECO:0000256" key="1">
    <source>
        <dbReference type="ARBA" id="ARBA00022737"/>
    </source>
</evidence>
<evidence type="ECO:0000259" key="2">
    <source>
        <dbReference type="Pfam" id="PF15902"/>
    </source>
</evidence>
<gene>
    <name evidence="3" type="ORF">DPN68_12885</name>
</gene>
<name>A0A365NYI8_9FLAO</name>
<organism evidence="3 4">
    <name type="scientific">Flavobacterium tibetense</name>
    <dbReference type="NCBI Taxonomy" id="2233533"/>
    <lineage>
        <taxon>Bacteria</taxon>
        <taxon>Pseudomonadati</taxon>
        <taxon>Bacteroidota</taxon>
        <taxon>Flavobacteriia</taxon>
        <taxon>Flavobacteriales</taxon>
        <taxon>Flavobacteriaceae</taxon>
        <taxon>Flavobacterium</taxon>
    </lineage>
</organism>
<protein>
    <recommendedName>
        <fullName evidence="2">Sortilin N-terminal domain-containing protein</fullName>
    </recommendedName>
</protein>
<dbReference type="EMBL" id="QLST01000031">
    <property type="protein sequence ID" value="RBA27306.1"/>
    <property type="molecule type" value="Genomic_DNA"/>
</dbReference>